<dbReference type="FunFam" id="3.40.250.10:FF:000001">
    <property type="entry name" value="Sulfurtransferase"/>
    <property type="match status" value="1"/>
</dbReference>
<dbReference type="GO" id="GO:0004792">
    <property type="term" value="F:thiosulfate-cyanide sulfurtransferase activity"/>
    <property type="evidence" value="ECO:0007669"/>
    <property type="project" value="TreeGrafter"/>
</dbReference>
<dbReference type="EMBL" id="KV441391">
    <property type="protein sequence ID" value="OAF60563.2"/>
    <property type="molecule type" value="Genomic_DNA"/>
</dbReference>
<dbReference type="Pfam" id="PF00581">
    <property type="entry name" value="Rhodanese"/>
    <property type="match status" value="1"/>
</dbReference>
<dbReference type="Gene3D" id="3.40.250.10">
    <property type="entry name" value="Rhodanese-like domain"/>
    <property type="match status" value="2"/>
</dbReference>
<dbReference type="eggNOG" id="KOG1529">
    <property type="taxonomic scope" value="Eukaryota"/>
</dbReference>
<dbReference type="GeneID" id="36286483"/>
<evidence type="ECO:0000259" key="3">
    <source>
        <dbReference type="PROSITE" id="PS50206"/>
    </source>
</evidence>
<evidence type="ECO:0000256" key="1">
    <source>
        <dbReference type="ARBA" id="ARBA00022679"/>
    </source>
</evidence>
<reference evidence="4" key="1">
    <citation type="submission" date="2016-03" db="EMBL/GenBank/DDBJ databases">
        <title>Updated assembly of Pseudogymnoascus destructans, the fungus causing white-nose syndrome of bats.</title>
        <authorList>
            <person name="Palmer J.M."/>
            <person name="Drees K.P."/>
            <person name="Foster J.T."/>
            <person name="Lindner D.L."/>
        </authorList>
    </citation>
    <scope>NUCLEOTIDE SEQUENCE [LARGE SCALE GENOMIC DNA]</scope>
    <source>
        <strain evidence="4">20631-21</strain>
    </source>
</reference>
<dbReference type="InterPro" id="IPR036873">
    <property type="entry name" value="Rhodanese-like_dom_sf"/>
</dbReference>
<dbReference type="SMART" id="SM00450">
    <property type="entry name" value="RHOD"/>
    <property type="match status" value="2"/>
</dbReference>
<dbReference type="PROSITE" id="PS50206">
    <property type="entry name" value="RHODANESE_3"/>
    <property type="match status" value="2"/>
</dbReference>
<dbReference type="PANTHER" id="PTHR11364:SF27">
    <property type="entry name" value="SULFURTRANSFERASE"/>
    <property type="match status" value="1"/>
</dbReference>
<dbReference type="CDD" id="cd01449">
    <property type="entry name" value="TST_Repeat_2"/>
    <property type="match status" value="1"/>
</dbReference>
<dbReference type="Proteomes" id="UP000077154">
    <property type="component" value="Unassembled WGS sequence"/>
</dbReference>
<protein>
    <recommendedName>
        <fullName evidence="3">Rhodanese domain-containing protein</fullName>
    </recommendedName>
</protein>
<sequence length="336" mass="37114">MLQTKILARIGAPRLNSTSPLLKMAATKSFSSYLVTPKELNEALKKNSPTKISTLPRTIPLSAAWFLPNDGRKGIDTFREQRIPNARFFDLDKVVDRHSTYPHMLPSASDFAAAMSELGINPDDTVVVYDTKELGIFSAPRVAWTLKVFGHGQVHVLNNFKLWVEEGYPTESGEFYSVECCAYRIPKLNTSKVIEFEGVREVVQDYNKEGAEGIQILDARPFGRWSGKDAEPRTGLSSGHMPGSISIPMGDVLDPTTKTFLPKDELRKVFESKGVDPEKPLISSCGSGVTAAIIDTALEEAGYGDAEKHKIYDGSWTEWAQRVKPSDGLINKTESS</sequence>
<dbReference type="InterPro" id="IPR001763">
    <property type="entry name" value="Rhodanese-like_dom"/>
</dbReference>
<dbReference type="GO" id="GO:0005739">
    <property type="term" value="C:mitochondrion"/>
    <property type="evidence" value="ECO:0007669"/>
    <property type="project" value="TreeGrafter"/>
</dbReference>
<gene>
    <name evidence="4" type="ORF">VC83_03406</name>
</gene>
<name>A0A177AH62_9PEZI</name>
<dbReference type="SUPFAM" id="SSF52821">
    <property type="entry name" value="Rhodanese/Cell cycle control phosphatase"/>
    <property type="match status" value="2"/>
</dbReference>
<keyword evidence="2" id="KW-0677">Repeat</keyword>
<proteinExistence type="predicted"/>
<organism evidence="4">
    <name type="scientific">Pseudogymnoascus destructans</name>
    <dbReference type="NCBI Taxonomy" id="655981"/>
    <lineage>
        <taxon>Eukaryota</taxon>
        <taxon>Fungi</taxon>
        <taxon>Dikarya</taxon>
        <taxon>Ascomycota</taxon>
        <taxon>Pezizomycotina</taxon>
        <taxon>Leotiomycetes</taxon>
        <taxon>Thelebolales</taxon>
        <taxon>Thelebolaceae</taxon>
        <taxon>Pseudogymnoascus</taxon>
    </lineage>
</organism>
<evidence type="ECO:0000256" key="2">
    <source>
        <dbReference type="ARBA" id="ARBA00022737"/>
    </source>
</evidence>
<dbReference type="PANTHER" id="PTHR11364">
    <property type="entry name" value="THIOSULFATE SULFERTANSFERASE"/>
    <property type="match status" value="1"/>
</dbReference>
<dbReference type="CDD" id="cd01448">
    <property type="entry name" value="TST_Repeat_1"/>
    <property type="match status" value="1"/>
</dbReference>
<dbReference type="VEuPathDB" id="FungiDB:GMDG_01281"/>
<dbReference type="RefSeq" id="XP_024325844.1">
    <property type="nucleotide sequence ID" value="XM_024467054.1"/>
</dbReference>
<dbReference type="OrthoDB" id="270167at2759"/>
<dbReference type="AlphaFoldDB" id="A0A177AH62"/>
<accession>A0A177AH62</accession>
<evidence type="ECO:0000313" key="4">
    <source>
        <dbReference type="EMBL" id="OAF60563.2"/>
    </source>
</evidence>
<feature type="domain" description="Rhodanese" evidence="3">
    <location>
        <begin position="210"/>
        <end position="328"/>
    </location>
</feature>
<dbReference type="FunFam" id="3.40.250.10:FF:000033">
    <property type="entry name" value="Thiosulfate sulfurtransferase TUM1"/>
    <property type="match status" value="1"/>
</dbReference>
<feature type="domain" description="Rhodanese" evidence="3">
    <location>
        <begin position="82"/>
        <end position="172"/>
    </location>
</feature>
<keyword evidence="1" id="KW-0808">Transferase</keyword>
<dbReference type="InterPro" id="IPR045078">
    <property type="entry name" value="TST/MPST-like"/>
</dbReference>